<evidence type="ECO:0000313" key="2">
    <source>
        <dbReference type="EMBL" id="GAJ16410.1"/>
    </source>
</evidence>
<feature type="non-terminal residue" evidence="2">
    <location>
        <position position="1"/>
    </location>
</feature>
<gene>
    <name evidence="2" type="ORF">S12H4_63132</name>
</gene>
<dbReference type="EMBL" id="BARW01042740">
    <property type="protein sequence ID" value="GAJ16410.1"/>
    <property type="molecule type" value="Genomic_DNA"/>
</dbReference>
<feature type="compositionally biased region" description="Polar residues" evidence="1">
    <location>
        <begin position="8"/>
        <end position="18"/>
    </location>
</feature>
<comment type="caution">
    <text evidence="2">The sequence shown here is derived from an EMBL/GenBank/DDBJ whole genome shotgun (WGS) entry which is preliminary data.</text>
</comment>
<protein>
    <submittedName>
        <fullName evidence="2">Uncharacterized protein</fullName>
    </submittedName>
</protein>
<accession>X1VXH7</accession>
<sequence>TPPKVPGKSTQYVPNNPAQHKGHEEQPDRPG</sequence>
<proteinExistence type="predicted"/>
<name>X1VXH7_9ZZZZ</name>
<feature type="compositionally biased region" description="Basic and acidic residues" evidence="1">
    <location>
        <begin position="21"/>
        <end position="31"/>
    </location>
</feature>
<feature type="region of interest" description="Disordered" evidence="1">
    <location>
        <begin position="1"/>
        <end position="31"/>
    </location>
</feature>
<dbReference type="AlphaFoldDB" id="X1VXH7"/>
<evidence type="ECO:0000256" key="1">
    <source>
        <dbReference type="SAM" id="MobiDB-lite"/>
    </source>
</evidence>
<organism evidence="2">
    <name type="scientific">marine sediment metagenome</name>
    <dbReference type="NCBI Taxonomy" id="412755"/>
    <lineage>
        <taxon>unclassified sequences</taxon>
        <taxon>metagenomes</taxon>
        <taxon>ecological metagenomes</taxon>
    </lineage>
</organism>
<reference evidence="2" key="1">
    <citation type="journal article" date="2014" name="Front. Microbiol.">
        <title>High frequency of phylogenetically diverse reductive dehalogenase-homologous genes in deep subseafloor sedimentary metagenomes.</title>
        <authorList>
            <person name="Kawai M."/>
            <person name="Futagami T."/>
            <person name="Toyoda A."/>
            <person name="Takaki Y."/>
            <person name="Nishi S."/>
            <person name="Hori S."/>
            <person name="Arai W."/>
            <person name="Tsubouchi T."/>
            <person name="Morono Y."/>
            <person name="Uchiyama I."/>
            <person name="Ito T."/>
            <person name="Fujiyama A."/>
            <person name="Inagaki F."/>
            <person name="Takami H."/>
        </authorList>
    </citation>
    <scope>NUCLEOTIDE SEQUENCE</scope>
    <source>
        <strain evidence="2">Expedition CK06-06</strain>
    </source>
</reference>